<evidence type="ECO:0000313" key="2">
    <source>
        <dbReference type="Proteomes" id="UP000054558"/>
    </source>
</evidence>
<accession>A0A1Y1I580</accession>
<keyword evidence="2" id="KW-1185">Reference proteome</keyword>
<sequence length="191" mass="22315">MAQLRTPGRQTYSLRRLQDEGHGEKVSRNFKVREQHFIDYVKEAGVLPDHAQVTFDKRLQGGCSARKPDIFVDVYTHTVLCENDEDQHRNYACENKRSMELFQDAGNRPQVQLRFNPDGFTSEDGVKHPACFKYNTFGVPVIRDRVVWAARMDAFLERLTYHLTHVPDRDITIEHMFYDGSKQVGEKRKRV</sequence>
<name>A0A1Y1I580_KLENI</name>
<evidence type="ECO:0000313" key="1">
    <source>
        <dbReference type="EMBL" id="GAQ85112.1"/>
    </source>
</evidence>
<organism evidence="1 2">
    <name type="scientific">Klebsormidium nitens</name>
    <name type="common">Green alga</name>
    <name type="synonym">Ulothrix nitens</name>
    <dbReference type="NCBI Taxonomy" id="105231"/>
    <lineage>
        <taxon>Eukaryota</taxon>
        <taxon>Viridiplantae</taxon>
        <taxon>Streptophyta</taxon>
        <taxon>Klebsormidiophyceae</taxon>
        <taxon>Klebsormidiales</taxon>
        <taxon>Klebsormidiaceae</taxon>
        <taxon>Klebsormidium</taxon>
    </lineage>
</organism>
<proteinExistence type="predicted"/>
<dbReference type="OrthoDB" id="2138681at2759"/>
<dbReference type="Proteomes" id="UP000054558">
    <property type="component" value="Unassembled WGS sequence"/>
</dbReference>
<reference evidence="1 2" key="1">
    <citation type="journal article" date="2014" name="Nat. Commun.">
        <title>Klebsormidium flaccidum genome reveals primary factors for plant terrestrial adaptation.</title>
        <authorList>
            <person name="Hori K."/>
            <person name="Maruyama F."/>
            <person name="Fujisawa T."/>
            <person name="Togashi T."/>
            <person name="Yamamoto N."/>
            <person name="Seo M."/>
            <person name="Sato S."/>
            <person name="Yamada T."/>
            <person name="Mori H."/>
            <person name="Tajima N."/>
            <person name="Moriyama T."/>
            <person name="Ikeuchi M."/>
            <person name="Watanabe M."/>
            <person name="Wada H."/>
            <person name="Kobayashi K."/>
            <person name="Saito M."/>
            <person name="Masuda T."/>
            <person name="Sasaki-Sekimoto Y."/>
            <person name="Mashiguchi K."/>
            <person name="Awai K."/>
            <person name="Shimojima M."/>
            <person name="Masuda S."/>
            <person name="Iwai M."/>
            <person name="Nobusawa T."/>
            <person name="Narise T."/>
            <person name="Kondo S."/>
            <person name="Saito H."/>
            <person name="Sato R."/>
            <person name="Murakawa M."/>
            <person name="Ihara Y."/>
            <person name="Oshima-Yamada Y."/>
            <person name="Ohtaka K."/>
            <person name="Satoh M."/>
            <person name="Sonobe K."/>
            <person name="Ishii M."/>
            <person name="Ohtani R."/>
            <person name="Kanamori-Sato M."/>
            <person name="Honoki R."/>
            <person name="Miyazaki D."/>
            <person name="Mochizuki H."/>
            <person name="Umetsu J."/>
            <person name="Higashi K."/>
            <person name="Shibata D."/>
            <person name="Kamiya Y."/>
            <person name="Sato N."/>
            <person name="Nakamura Y."/>
            <person name="Tabata S."/>
            <person name="Ida S."/>
            <person name="Kurokawa K."/>
            <person name="Ohta H."/>
        </authorList>
    </citation>
    <scope>NUCLEOTIDE SEQUENCE [LARGE SCALE GENOMIC DNA]</scope>
    <source>
        <strain evidence="1 2">NIES-2285</strain>
    </source>
</reference>
<dbReference type="EMBL" id="DF237168">
    <property type="protein sequence ID" value="GAQ85112.1"/>
    <property type="molecule type" value="Genomic_DNA"/>
</dbReference>
<gene>
    <name evidence="1" type="ORF">KFL_002190640</name>
</gene>
<protein>
    <submittedName>
        <fullName evidence="1">Uncharacterized protein</fullName>
    </submittedName>
</protein>
<dbReference type="AlphaFoldDB" id="A0A1Y1I580"/>